<dbReference type="InterPro" id="IPR041916">
    <property type="entry name" value="Anti_sigma_zinc_sf"/>
</dbReference>
<sequence>MSEDIHALSGAYAVDALDDVERARFERHLTGCSACRAEVESLVAAAVQLSVLTEVAPPPSLRARVLADIANVRPLPPLSVPEPATGDEADLAPVDQSPTAPPAGPAPIDRIPGTRTAAPSEGAPQGPTAPATVAPLDDHRRARSSSRGSSRGFSRGWRVLVAAATVAVLAVSGFSIWRQVGSSPSKALADQVLAAPDATRTEQRLAGGGTATVVRSSSLRQAVLVTSGITNPPADKVLQMWLQDPTGHMTSAGLMPGGGDQVVLLAGDASHAKGAGVTIEPAPSGSDQPTTNPIAFIPFA</sequence>
<dbReference type="Pfam" id="PF13490">
    <property type="entry name" value="zf-HC2"/>
    <property type="match status" value="1"/>
</dbReference>
<reference evidence="15" key="1">
    <citation type="journal article" date="2019" name="Int. J. Syst. Evol. Microbiol.">
        <title>The Global Catalogue of Microorganisms (GCM) 10K type strain sequencing project: providing services to taxonomists for standard genome sequencing and annotation.</title>
        <authorList>
            <consortium name="The Broad Institute Genomics Platform"/>
            <consortium name="The Broad Institute Genome Sequencing Center for Infectious Disease"/>
            <person name="Wu L."/>
            <person name="Ma J."/>
        </authorList>
    </citation>
    <scope>NUCLEOTIDE SEQUENCE [LARGE SCALE GENOMIC DNA]</scope>
    <source>
        <strain evidence="15">JCM 17687</strain>
    </source>
</reference>
<dbReference type="Gene3D" id="1.10.10.1320">
    <property type="entry name" value="Anti-sigma factor, zinc-finger domain"/>
    <property type="match status" value="1"/>
</dbReference>
<evidence type="ECO:0000256" key="2">
    <source>
        <dbReference type="ARBA" id="ARBA00004236"/>
    </source>
</evidence>
<dbReference type="PANTHER" id="PTHR37461:SF1">
    <property type="entry name" value="ANTI-SIGMA-K FACTOR RSKA"/>
    <property type="match status" value="1"/>
</dbReference>
<evidence type="ECO:0000256" key="11">
    <source>
        <dbReference type="SAM" id="MobiDB-lite"/>
    </source>
</evidence>
<evidence type="ECO:0000256" key="10">
    <source>
        <dbReference type="ARBA" id="ARBA00030803"/>
    </source>
</evidence>
<dbReference type="PANTHER" id="PTHR37461">
    <property type="entry name" value="ANTI-SIGMA-K FACTOR RSKA"/>
    <property type="match status" value="1"/>
</dbReference>
<comment type="subcellular location">
    <subcellularLocation>
        <location evidence="2">Cell membrane</location>
    </subcellularLocation>
    <subcellularLocation>
        <location evidence="1">Membrane</location>
        <topology evidence="1">Single-pass membrane protein</topology>
    </subcellularLocation>
</comment>
<feature type="domain" description="Anti-sigma K factor RskA C-terminal" evidence="12">
    <location>
        <begin position="160"/>
        <end position="294"/>
    </location>
</feature>
<evidence type="ECO:0000256" key="8">
    <source>
        <dbReference type="ARBA" id="ARBA00023163"/>
    </source>
</evidence>
<comment type="caution">
    <text evidence="14">The sequence shown here is derived from an EMBL/GenBank/DDBJ whole genome shotgun (WGS) entry which is preliminary data.</text>
</comment>
<evidence type="ECO:0000259" key="13">
    <source>
        <dbReference type="Pfam" id="PF13490"/>
    </source>
</evidence>
<keyword evidence="15" id="KW-1185">Reference proteome</keyword>
<keyword evidence="5" id="KW-1133">Transmembrane helix</keyword>
<dbReference type="Pfam" id="PF10099">
    <property type="entry name" value="RskA_C"/>
    <property type="match status" value="1"/>
</dbReference>
<evidence type="ECO:0000313" key="14">
    <source>
        <dbReference type="EMBL" id="GAA5035511.1"/>
    </source>
</evidence>
<keyword evidence="6" id="KW-0805">Transcription regulation</keyword>
<accession>A0ABP9JN26</accession>
<name>A0ABP9JN26_9MICO</name>
<dbReference type="Proteomes" id="UP001500427">
    <property type="component" value="Unassembled WGS sequence"/>
</dbReference>
<evidence type="ECO:0000256" key="1">
    <source>
        <dbReference type="ARBA" id="ARBA00004167"/>
    </source>
</evidence>
<organism evidence="14 15">
    <name type="scientific">Terrabacter aeriphilus</name>
    <dbReference type="NCBI Taxonomy" id="515662"/>
    <lineage>
        <taxon>Bacteria</taxon>
        <taxon>Bacillati</taxon>
        <taxon>Actinomycetota</taxon>
        <taxon>Actinomycetes</taxon>
        <taxon>Micrococcales</taxon>
        <taxon>Intrasporangiaceae</taxon>
        <taxon>Terrabacter</taxon>
    </lineage>
</organism>
<keyword evidence="8" id="KW-0804">Transcription</keyword>
<evidence type="ECO:0000313" key="15">
    <source>
        <dbReference type="Proteomes" id="UP001500427"/>
    </source>
</evidence>
<keyword evidence="7" id="KW-0472">Membrane</keyword>
<gene>
    <name evidence="14" type="ORF">GCM10023258_37460</name>
</gene>
<dbReference type="RefSeq" id="WP_345509047.1">
    <property type="nucleotide sequence ID" value="NZ_BAABIW010000028.1"/>
</dbReference>
<evidence type="ECO:0000259" key="12">
    <source>
        <dbReference type="Pfam" id="PF10099"/>
    </source>
</evidence>
<keyword evidence="4" id="KW-0812">Transmembrane</keyword>
<evidence type="ECO:0000256" key="6">
    <source>
        <dbReference type="ARBA" id="ARBA00023015"/>
    </source>
</evidence>
<protein>
    <recommendedName>
        <fullName evidence="10">Regulator of SigK</fullName>
    </recommendedName>
    <alternativeName>
        <fullName evidence="9">Sigma-K anti-sigma factor RskA</fullName>
    </alternativeName>
</protein>
<keyword evidence="3" id="KW-1003">Cell membrane</keyword>
<dbReference type="EMBL" id="BAABIW010000028">
    <property type="protein sequence ID" value="GAA5035511.1"/>
    <property type="molecule type" value="Genomic_DNA"/>
</dbReference>
<dbReference type="InterPro" id="IPR018764">
    <property type="entry name" value="RskA_C"/>
</dbReference>
<evidence type="ECO:0000256" key="3">
    <source>
        <dbReference type="ARBA" id="ARBA00022475"/>
    </source>
</evidence>
<evidence type="ECO:0000256" key="4">
    <source>
        <dbReference type="ARBA" id="ARBA00022692"/>
    </source>
</evidence>
<feature type="domain" description="Putative zinc-finger" evidence="13">
    <location>
        <begin position="3"/>
        <end position="36"/>
    </location>
</feature>
<evidence type="ECO:0000256" key="7">
    <source>
        <dbReference type="ARBA" id="ARBA00023136"/>
    </source>
</evidence>
<proteinExistence type="predicted"/>
<evidence type="ECO:0000256" key="5">
    <source>
        <dbReference type="ARBA" id="ARBA00022989"/>
    </source>
</evidence>
<evidence type="ECO:0000256" key="9">
    <source>
        <dbReference type="ARBA" id="ARBA00029829"/>
    </source>
</evidence>
<feature type="region of interest" description="Disordered" evidence="11">
    <location>
        <begin position="74"/>
        <end position="152"/>
    </location>
</feature>
<dbReference type="InterPro" id="IPR051474">
    <property type="entry name" value="Anti-sigma-K/W_factor"/>
</dbReference>
<dbReference type="InterPro" id="IPR027383">
    <property type="entry name" value="Znf_put"/>
</dbReference>